<keyword evidence="4" id="KW-0808">Transferase</keyword>
<feature type="active site" description="Acyl-thioester intermediate" evidence="6">
    <location>
        <position position="262"/>
    </location>
</feature>
<feature type="domain" description="BPL/LPL catalytic" evidence="9">
    <location>
        <begin position="57"/>
        <end position="306"/>
    </location>
</feature>
<reference evidence="10" key="1">
    <citation type="submission" date="2020-06" db="EMBL/GenBank/DDBJ databases">
        <authorList>
            <consortium name="Plant Systems Biology data submission"/>
        </authorList>
    </citation>
    <scope>NUCLEOTIDE SEQUENCE</scope>
    <source>
        <strain evidence="10">D6</strain>
    </source>
</reference>
<evidence type="ECO:0000259" key="9">
    <source>
        <dbReference type="PROSITE" id="PS51733"/>
    </source>
</evidence>
<comment type="pathway">
    <text evidence="1">Protein modification; protein lipoylation via endogenous pathway; protein N(6)-(lipoyl)lysine from octanoyl-[acyl-carrier-protein]: step 1/2.</text>
</comment>
<dbReference type="GO" id="GO:0009249">
    <property type="term" value="P:protein lipoylation"/>
    <property type="evidence" value="ECO:0007669"/>
    <property type="project" value="InterPro"/>
</dbReference>
<evidence type="ECO:0000256" key="1">
    <source>
        <dbReference type="ARBA" id="ARBA00004821"/>
    </source>
</evidence>
<evidence type="ECO:0000256" key="4">
    <source>
        <dbReference type="ARBA" id="ARBA00022679"/>
    </source>
</evidence>
<feature type="binding site" evidence="7">
    <location>
        <begin position="229"/>
        <end position="231"/>
    </location>
    <ligand>
        <name>substrate</name>
    </ligand>
</feature>
<evidence type="ECO:0000256" key="7">
    <source>
        <dbReference type="PIRSR" id="PIRSR016262-2"/>
    </source>
</evidence>
<dbReference type="InterPro" id="IPR004143">
    <property type="entry name" value="BPL_LPL_catalytic"/>
</dbReference>
<evidence type="ECO:0000256" key="6">
    <source>
        <dbReference type="PIRSR" id="PIRSR016262-1"/>
    </source>
</evidence>
<dbReference type="GO" id="GO:0033819">
    <property type="term" value="F:lipoyl(octanoyl) transferase activity"/>
    <property type="evidence" value="ECO:0007669"/>
    <property type="project" value="UniProtKB-EC"/>
</dbReference>
<dbReference type="SUPFAM" id="SSF55681">
    <property type="entry name" value="Class II aaRS and biotin synthetases"/>
    <property type="match status" value="1"/>
</dbReference>
<evidence type="ECO:0000256" key="5">
    <source>
        <dbReference type="ARBA" id="ARBA00023315"/>
    </source>
</evidence>
<feature type="binding site" evidence="7">
    <location>
        <begin position="242"/>
        <end position="244"/>
    </location>
    <ligand>
        <name>substrate</name>
    </ligand>
</feature>
<dbReference type="Pfam" id="PF21948">
    <property type="entry name" value="LplA-B_cat"/>
    <property type="match status" value="1"/>
</dbReference>
<evidence type="ECO:0000256" key="8">
    <source>
        <dbReference type="PIRSR" id="PIRSR016262-3"/>
    </source>
</evidence>
<dbReference type="CDD" id="cd16444">
    <property type="entry name" value="LipB"/>
    <property type="match status" value="1"/>
</dbReference>
<dbReference type="Gene3D" id="3.30.930.10">
    <property type="entry name" value="Bira Bifunctional Protein, Domain 2"/>
    <property type="match status" value="1"/>
</dbReference>
<dbReference type="Proteomes" id="UP001153069">
    <property type="component" value="Unassembled WGS sequence"/>
</dbReference>
<evidence type="ECO:0000313" key="11">
    <source>
        <dbReference type="Proteomes" id="UP001153069"/>
    </source>
</evidence>
<evidence type="ECO:0000313" key="10">
    <source>
        <dbReference type="EMBL" id="CAB9498673.1"/>
    </source>
</evidence>
<organism evidence="10 11">
    <name type="scientific">Seminavis robusta</name>
    <dbReference type="NCBI Taxonomy" id="568900"/>
    <lineage>
        <taxon>Eukaryota</taxon>
        <taxon>Sar</taxon>
        <taxon>Stramenopiles</taxon>
        <taxon>Ochrophyta</taxon>
        <taxon>Bacillariophyta</taxon>
        <taxon>Bacillariophyceae</taxon>
        <taxon>Bacillariophycidae</taxon>
        <taxon>Naviculales</taxon>
        <taxon>Naviculaceae</taxon>
        <taxon>Seminavis</taxon>
    </lineage>
</organism>
<dbReference type="NCBIfam" id="TIGR00214">
    <property type="entry name" value="lipB"/>
    <property type="match status" value="1"/>
</dbReference>
<dbReference type="EMBL" id="CAICTM010000043">
    <property type="protein sequence ID" value="CAB9498673.1"/>
    <property type="molecule type" value="Genomic_DNA"/>
</dbReference>
<comment type="similarity">
    <text evidence="2">Belongs to the LipB family.</text>
</comment>
<dbReference type="PIRSF" id="PIRSF016262">
    <property type="entry name" value="LPLase"/>
    <property type="match status" value="1"/>
</dbReference>
<dbReference type="HAMAP" id="MF_00013">
    <property type="entry name" value="LipB"/>
    <property type="match status" value="1"/>
</dbReference>
<comment type="caution">
    <text evidence="10">The sequence shown here is derived from an EMBL/GenBank/DDBJ whole genome shotgun (WGS) entry which is preliminary data.</text>
</comment>
<dbReference type="InterPro" id="IPR045864">
    <property type="entry name" value="aa-tRNA-synth_II/BPL/LPL"/>
</dbReference>
<proteinExistence type="inferred from homology"/>
<dbReference type="AlphaFoldDB" id="A0A9N8H6F8"/>
<dbReference type="PROSITE" id="PS01313">
    <property type="entry name" value="LIPB"/>
    <property type="match status" value="1"/>
</dbReference>
<dbReference type="InterPro" id="IPR020605">
    <property type="entry name" value="Octanoyltransferase_CS"/>
</dbReference>
<accession>A0A9N8H6F8</accession>
<sequence>MKRPLTRVLSSLHRHDYKANINRHHQYIDYCRGWAWQQVLLTQRLAARKLQENETTAHDIDSILLLEHAPVYTLGRGASEDHLLFLNNDNDDYNKNNSHDVHRLSRKYRGADSPRLVMNDRKSLEEMLQHQTPQDAVSTLASLSTPVLAPNGVPIYRVDRGGEVTFHGPSQLVVYPIFDLKQEPFKADLHWFLRQVEEVVIQTLQHYEIEGGRDEINSGVWVGQNKIAAIGVSATSWISSHGFSLNVSPNLDYFDTSLILPCGIEGRGVTSIERELLQQQNRVAPTVVGVADVALQKIGSVFGIEVGQSSPIDYY</sequence>
<name>A0A9N8H6F8_9STRA</name>
<dbReference type="PANTHER" id="PTHR10993">
    <property type="entry name" value="OCTANOYLTRANSFERASE"/>
    <property type="match status" value="1"/>
</dbReference>
<dbReference type="PANTHER" id="PTHR10993:SF7">
    <property type="entry name" value="LIPOYLTRANSFERASE 2, MITOCHONDRIAL-RELATED"/>
    <property type="match status" value="1"/>
</dbReference>
<dbReference type="PROSITE" id="PS51733">
    <property type="entry name" value="BPL_LPL_CATALYTIC"/>
    <property type="match status" value="1"/>
</dbReference>
<keyword evidence="11" id="KW-1185">Reference proteome</keyword>
<keyword evidence="5" id="KW-0012">Acyltransferase</keyword>
<feature type="binding site" evidence="7">
    <location>
        <begin position="160"/>
        <end position="167"/>
    </location>
    <ligand>
        <name>substrate</name>
    </ligand>
</feature>
<dbReference type="OrthoDB" id="19908at2759"/>
<dbReference type="InterPro" id="IPR000544">
    <property type="entry name" value="Octanoyltransferase"/>
</dbReference>
<protein>
    <recommendedName>
        <fullName evidence="3">lipoyl(octanoyl) transferase</fullName>
        <ecNumber evidence="3">2.3.1.181</ecNumber>
    </recommendedName>
</protein>
<evidence type="ECO:0000256" key="3">
    <source>
        <dbReference type="ARBA" id="ARBA00012334"/>
    </source>
</evidence>
<evidence type="ECO:0000256" key="2">
    <source>
        <dbReference type="ARBA" id="ARBA00007907"/>
    </source>
</evidence>
<dbReference type="EC" id="2.3.1.181" evidence="3"/>
<gene>
    <name evidence="10" type="ORF">SEMRO_43_G026000.1</name>
</gene>
<feature type="site" description="Lowers pKa of active site Cys" evidence="8">
    <location>
        <position position="226"/>
    </location>
</feature>